<keyword evidence="4" id="KW-0694">RNA-binding</keyword>
<dbReference type="GO" id="GO:0005840">
    <property type="term" value="C:ribosome"/>
    <property type="evidence" value="ECO:0007669"/>
    <property type="project" value="UniProtKB-KW"/>
</dbReference>
<name>A0A0L8V408_9BACT</name>
<dbReference type="Proteomes" id="UP000036958">
    <property type="component" value="Unassembled WGS sequence"/>
</dbReference>
<gene>
    <name evidence="4" type="primary">rplW</name>
    <name evidence="5" type="ORF">NC99_40570</name>
</gene>
<dbReference type="Pfam" id="PF00276">
    <property type="entry name" value="Ribosomal_L23"/>
    <property type="match status" value="1"/>
</dbReference>
<dbReference type="InterPro" id="IPR012678">
    <property type="entry name" value="Ribosomal_uL23/eL15/eS24_sf"/>
</dbReference>
<sequence length="88" mass="9921">MTEKMTEQGEKFNRYGFVVRKDAGRQEIKKAVEELYNVNVASVNTMIYGGKNKSRYTKAGVIKGKTSAYKKAVITLVEGDTIDFYSNI</sequence>
<keyword evidence="6" id="KW-1185">Reference proteome</keyword>
<dbReference type="STRING" id="1409788.NC99_40570"/>
<evidence type="ECO:0000256" key="4">
    <source>
        <dbReference type="HAMAP-Rule" id="MF_01369"/>
    </source>
</evidence>
<dbReference type="NCBIfam" id="NF004363">
    <property type="entry name" value="PRK05738.2-4"/>
    <property type="match status" value="1"/>
</dbReference>
<dbReference type="PANTHER" id="PTHR11620">
    <property type="entry name" value="60S RIBOSOMAL PROTEIN L23A"/>
    <property type="match status" value="1"/>
</dbReference>
<dbReference type="Gene3D" id="3.30.70.330">
    <property type="match status" value="1"/>
</dbReference>
<keyword evidence="4" id="KW-0699">rRNA-binding</keyword>
<comment type="function">
    <text evidence="4">One of the early assembly proteins it binds 23S rRNA. One of the proteins that surrounds the polypeptide exit tunnel on the outside of the ribosome. Forms the main docking site for trigger factor binding to the ribosome.</text>
</comment>
<dbReference type="InterPro" id="IPR013025">
    <property type="entry name" value="Ribosomal_uL23-like"/>
</dbReference>
<comment type="caution">
    <text evidence="5">The sequence shown here is derived from an EMBL/GenBank/DDBJ whole genome shotgun (WGS) entry which is preliminary data.</text>
</comment>
<dbReference type="GO" id="GO:0003735">
    <property type="term" value="F:structural constituent of ribosome"/>
    <property type="evidence" value="ECO:0007669"/>
    <property type="project" value="InterPro"/>
</dbReference>
<accession>A0A0L8V408</accession>
<evidence type="ECO:0000256" key="2">
    <source>
        <dbReference type="ARBA" id="ARBA00022980"/>
    </source>
</evidence>
<keyword evidence="3 4" id="KW-0687">Ribonucleoprotein</keyword>
<evidence type="ECO:0000313" key="5">
    <source>
        <dbReference type="EMBL" id="KOH43103.1"/>
    </source>
</evidence>
<dbReference type="GO" id="GO:0019843">
    <property type="term" value="F:rRNA binding"/>
    <property type="evidence" value="ECO:0007669"/>
    <property type="project" value="UniProtKB-UniRule"/>
</dbReference>
<keyword evidence="2 4" id="KW-0689">Ribosomal protein</keyword>
<dbReference type="SUPFAM" id="SSF54189">
    <property type="entry name" value="Ribosomal proteins S24e, L23 and L15e"/>
    <property type="match status" value="1"/>
</dbReference>
<proteinExistence type="inferred from homology"/>
<evidence type="ECO:0000256" key="3">
    <source>
        <dbReference type="ARBA" id="ARBA00023274"/>
    </source>
</evidence>
<protein>
    <recommendedName>
        <fullName evidence="4">Large ribosomal subunit protein uL23</fullName>
    </recommendedName>
</protein>
<dbReference type="InterPro" id="IPR012677">
    <property type="entry name" value="Nucleotide-bd_a/b_plait_sf"/>
</dbReference>
<comment type="similarity">
    <text evidence="1 4">Belongs to the universal ribosomal protein uL23 family.</text>
</comment>
<dbReference type="AlphaFoldDB" id="A0A0L8V408"/>
<dbReference type="EMBL" id="LGIA01000199">
    <property type="protein sequence ID" value="KOH43103.1"/>
    <property type="molecule type" value="Genomic_DNA"/>
</dbReference>
<organism evidence="5 6">
    <name type="scientific">Sunxiuqinia dokdonensis</name>
    <dbReference type="NCBI Taxonomy" id="1409788"/>
    <lineage>
        <taxon>Bacteria</taxon>
        <taxon>Pseudomonadati</taxon>
        <taxon>Bacteroidota</taxon>
        <taxon>Bacteroidia</taxon>
        <taxon>Marinilabiliales</taxon>
        <taxon>Prolixibacteraceae</taxon>
        <taxon>Sunxiuqinia</taxon>
    </lineage>
</organism>
<reference evidence="6" key="1">
    <citation type="submission" date="2015-07" db="EMBL/GenBank/DDBJ databases">
        <title>Genome sequencing of Sunxiuqinia dokdonensis strain SK.</title>
        <authorList>
            <person name="Ahn S."/>
            <person name="Kim B.-C."/>
        </authorList>
    </citation>
    <scope>NUCLEOTIDE SEQUENCE [LARGE SCALE GENOMIC DNA]</scope>
    <source>
        <strain evidence="6">SK</strain>
    </source>
</reference>
<dbReference type="HAMAP" id="MF_01369_B">
    <property type="entry name" value="Ribosomal_uL23_B"/>
    <property type="match status" value="1"/>
</dbReference>
<evidence type="ECO:0000313" key="6">
    <source>
        <dbReference type="Proteomes" id="UP000036958"/>
    </source>
</evidence>
<dbReference type="GO" id="GO:1990904">
    <property type="term" value="C:ribonucleoprotein complex"/>
    <property type="evidence" value="ECO:0007669"/>
    <property type="project" value="UniProtKB-KW"/>
</dbReference>
<dbReference type="PATRIC" id="fig|1409788.3.peg.4147"/>
<dbReference type="GO" id="GO:0006412">
    <property type="term" value="P:translation"/>
    <property type="evidence" value="ECO:0007669"/>
    <property type="project" value="UniProtKB-UniRule"/>
</dbReference>
<evidence type="ECO:0000256" key="1">
    <source>
        <dbReference type="ARBA" id="ARBA00006700"/>
    </source>
</evidence>
<comment type="subunit">
    <text evidence="4">Part of the 50S ribosomal subunit. Contacts protein L29, and trigger factor when it is bound to the ribosome.</text>
</comment>